<dbReference type="Proteomes" id="UP000729009">
    <property type="component" value="Unassembled WGS sequence"/>
</dbReference>
<comment type="caution">
    <text evidence="1">The sequence shown here is derived from an EMBL/GenBank/DDBJ whole genome shotgun (WGS) entry which is preliminary data.</text>
</comment>
<dbReference type="AlphaFoldDB" id="A0ABD6MCS3"/>
<proteinExistence type="predicted"/>
<gene>
    <name evidence="1" type="ORF">FCH32_11330</name>
</gene>
<keyword evidence="2" id="KW-1185">Reference proteome</keyword>
<name>A0ABD6MCS3_9ENTR</name>
<organism evidence="1 2">
    <name type="scientific">Citrobacter gillenii</name>
    <dbReference type="NCBI Taxonomy" id="67828"/>
    <lineage>
        <taxon>Bacteria</taxon>
        <taxon>Pseudomonadati</taxon>
        <taxon>Pseudomonadota</taxon>
        <taxon>Gammaproteobacteria</taxon>
        <taxon>Enterobacterales</taxon>
        <taxon>Enterobacteriaceae</taxon>
        <taxon>Citrobacter</taxon>
        <taxon>Citrobacter freundii complex</taxon>
    </lineage>
</organism>
<evidence type="ECO:0000313" key="1">
    <source>
        <dbReference type="EMBL" id="NTZ50891.1"/>
    </source>
</evidence>
<sequence length="65" mass="7706">MTLFEECKELLKADFDVVERDDLSMVMDIFHRNLPGSDYEKILLMNTLVFRGDYRGLSTPHRRVQ</sequence>
<reference evidence="1 2" key="1">
    <citation type="submission" date="2019-05" db="EMBL/GenBank/DDBJ databases">
        <title>Draft genomes of bacterial isolates retrieved from different Forrest soils.</title>
        <authorList>
            <person name="Soares-Castro P."/>
            <person name="Santos P.M."/>
        </authorList>
    </citation>
    <scope>NUCLEOTIDE SEQUENCE [LARGE SCALE GENOMIC DNA]</scope>
    <source>
        <strain evidence="1 2">UMG736</strain>
    </source>
</reference>
<accession>A0ABD6MCS3</accession>
<dbReference type="EMBL" id="SUQN01000004">
    <property type="protein sequence ID" value="NTZ50891.1"/>
    <property type="molecule type" value="Genomic_DNA"/>
</dbReference>
<evidence type="ECO:0000313" key="2">
    <source>
        <dbReference type="Proteomes" id="UP000729009"/>
    </source>
</evidence>
<protein>
    <submittedName>
        <fullName evidence="1">Uncharacterized protein</fullName>
    </submittedName>
</protein>